<reference evidence="1" key="2">
    <citation type="journal article" date="1996" name="J. Biol. Chem.">
        <title>The homologue of mammalian SPC12 is important for efficient signal peptidase activity in Saccharomyces cerevisiae.</title>
        <authorList>
            <person name="Fang H."/>
            <person name="Panzner S."/>
            <person name="Mullins C."/>
            <person name="Hartmann E."/>
            <person name="Green N."/>
        </authorList>
    </citation>
    <scope>NUCLEOTIDE SEQUENCE</scope>
    <source>
        <strain evidence="1">FY1679</strain>
    </source>
</reference>
<evidence type="ECO:0000313" key="1">
    <source>
        <dbReference type="EMBL" id="CAA60936.1"/>
    </source>
</evidence>
<dbReference type="EMBL" id="X87611">
    <property type="protein sequence ID" value="CAA60936.1"/>
    <property type="molecule type" value="Genomic_DNA"/>
</dbReference>
<reference evidence="1" key="1">
    <citation type="submission" date="1995-05" db="EMBL/GenBank/DDBJ databases">
        <authorList>
            <person name="de Haan M."/>
        </authorList>
    </citation>
    <scope>NUCLEOTIDE SEQUENCE</scope>
    <source>
        <strain evidence="1">FY1679</strain>
    </source>
</reference>
<dbReference type="AlphaFoldDB" id="E9PA83"/>
<accession>E9PA83</accession>
<protein>
    <submittedName>
        <fullName evidence="1">ORF YJR83.24 protein</fullName>
    </submittedName>
</protein>
<gene>
    <name evidence="1" type="primary">ORF YJR83.24</name>
</gene>
<proteinExistence type="predicted"/>
<organism evidence="1">
    <name type="scientific">Saccharomyces cerevisiae</name>
    <name type="common">Baker's yeast</name>
    <dbReference type="NCBI Taxonomy" id="4932"/>
    <lineage>
        <taxon>Eukaryota</taxon>
        <taxon>Fungi</taxon>
        <taxon>Dikarya</taxon>
        <taxon>Ascomycota</taxon>
        <taxon>Saccharomycotina</taxon>
        <taxon>Saccharomycetes</taxon>
        <taxon>Saccharomycetales</taxon>
        <taxon>Saccharomycetaceae</taxon>
        <taxon>Saccharomyces</taxon>
    </lineage>
</organism>
<name>E9PA83_YEASX</name>
<sequence>MVERSGTKQNIAMCTLYYMSQMRTSAQIKPSIGYRMWDSTIQDIQLLKQAAIEAQMRTLRDWTHHFPYLQNLNTIACSTLKNCVCDPFCISGTSMPDPETRIRISCTLPNHIQAKLLEYSNRY</sequence>